<keyword evidence="3" id="KW-1185">Reference proteome</keyword>
<evidence type="ECO:0000313" key="3">
    <source>
        <dbReference type="Proteomes" id="UP001344888"/>
    </source>
</evidence>
<dbReference type="AlphaFoldDB" id="A0AAW9NLM2"/>
<name>A0AAW9NLM2_9BACL</name>
<dbReference type="EMBL" id="JARSFG010000012">
    <property type="protein sequence ID" value="MEC1178532.1"/>
    <property type="molecule type" value="Genomic_DNA"/>
</dbReference>
<evidence type="ECO:0000313" key="2">
    <source>
        <dbReference type="EMBL" id="MEC1178532.1"/>
    </source>
</evidence>
<protein>
    <recommendedName>
        <fullName evidence="4">Holin</fullName>
    </recommendedName>
</protein>
<organism evidence="2 3">
    <name type="scientific">Metasolibacillus meyeri</name>
    <dbReference type="NCBI Taxonomy" id="1071052"/>
    <lineage>
        <taxon>Bacteria</taxon>
        <taxon>Bacillati</taxon>
        <taxon>Bacillota</taxon>
        <taxon>Bacilli</taxon>
        <taxon>Bacillales</taxon>
        <taxon>Caryophanaceae</taxon>
        <taxon>Metasolibacillus</taxon>
    </lineage>
</organism>
<gene>
    <name evidence="2" type="ORF">P9B03_08570</name>
</gene>
<evidence type="ECO:0000256" key="1">
    <source>
        <dbReference type="SAM" id="Phobius"/>
    </source>
</evidence>
<dbReference type="RefSeq" id="WP_326123026.1">
    <property type="nucleotide sequence ID" value="NZ_JARSFG010000012.1"/>
</dbReference>
<keyword evidence="1" id="KW-0812">Transmembrane</keyword>
<keyword evidence="1" id="KW-1133">Transmembrane helix</keyword>
<proteinExistence type="predicted"/>
<sequence>MNFDLSIYDATVIPAIIFVIWVIIQIGLPKKFAPVVALVIGVAAGLALEGLSVEGLIVGVLLGAASVGFYSGTKNTIEGGTKGNGQFY</sequence>
<feature type="transmembrane region" description="Helical" evidence="1">
    <location>
        <begin position="31"/>
        <end position="48"/>
    </location>
</feature>
<keyword evidence="1" id="KW-0472">Membrane</keyword>
<reference evidence="2 3" key="1">
    <citation type="submission" date="2023-03" db="EMBL/GenBank/DDBJ databases">
        <title>Bacillus Genome Sequencing.</title>
        <authorList>
            <person name="Dunlap C."/>
        </authorList>
    </citation>
    <scope>NUCLEOTIDE SEQUENCE [LARGE SCALE GENOMIC DNA]</scope>
    <source>
        <strain evidence="2 3">B-59205</strain>
    </source>
</reference>
<accession>A0AAW9NLM2</accession>
<comment type="caution">
    <text evidence="2">The sequence shown here is derived from an EMBL/GenBank/DDBJ whole genome shotgun (WGS) entry which is preliminary data.</text>
</comment>
<evidence type="ECO:0008006" key="4">
    <source>
        <dbReference type="Google" id="ProtNLM"/>
    </source>
</evidence>
<dbReference type="Proteomes" id="UP001344888">
    <property type="component" value="Unassembled WGS sequence"/>
</dbReference>
<feature type="transmembrane region" description="Helical" evidence="1">
    <location>
        <begin position="6"/>
        <end position="24"/>
    </location>
</feature>